<protein>
    <submittedName>
        <fullName evidence="1">Uncharacterized protein</fullName>
    </submittedName>
</protein>
<evidence type="ECO:0000313" key="2">
    <source>
        <dbReference type="Proteomes" id="UP001150603"/>
    </source>
</evidence>
<reference evidence="1" key="1">
    <citation type="submission" date="2022-07" db="EMBL/GenBank/DDBJ databases">
        <title>Phylogenomic reconstructions and comparative analyses of Kickxellomycotina fungi.</title>
        <authorList>
            <person name="Reynolds N.K."/>
            <person name="Stajich J.E."/>
            <person name="Barry K."/>
            <person name="Grigoriev I.V."/>
            <person name="Crous P."/>
            <person name="Smith M.E."/>
        </authorList>
    </citation>
    <scope>NUCLEOTIDE SEQUENCE</scope>
    <source>
        <strain evidence="1">NRRL 5244</strain>
    </source>
</reference>
<organism evidence="1 2">
    <name type="scientific">Linderina macrospora</name>
    <dbReference type="NCBI Taxonomy" id="4868"/>
    <lineage>
        <taxon>Eukaryota</taxon>
        <taxon>Fungi</taxon>
        <taxon>Fungi incertae sedis</taxon>
        <taxon>Zoopagomycota</taxon>
        <taxon>Kickxellomycotina</taxon>
        <taxon>Kickxellomycetes</taxon>
        <taxon>Kickxellales</taxon>
        <taxon>Kickxellaceae</taxon>
        <taxon>Linderina</taxon>
    </lineage>
</organism>
<sequence length="532" mass="56714">MNSSTPDLGKAVWDVTSEEKEKYDQFFSNLDTSRRGYLAGDAAVNFFLKSKLNEALLAKVWDLADIGKTGKLNRDQFAVAMHLINGKLAGREVPDTLPATLVPPAMRKASVASPSLRNLSPTLRPLSAERQQQQPLDPLRRSTTMSVGHMGSNTSRSASRTPAPRSPSTDTEIAQLQSQINHLEDFSRGLQTQRNTIASNVAAASARKQELEIKISALQSSHEAEAKINQELEEKLRREESQVNALQAKLGEANKTLAIVVAQKTQLQRDVQAVQAQQTEVQAQLRQAQEEAQRLSAEISALDREKKHLEQTLAVAQSQAKQQQEANAAAQQSLAAAKSEVAELTKKVDALPTPSASAPESQHIEQPTPRDASLHQAAAVPSFDDIFGASDVHANSPGPDAFGDMFKSPPPQSSGAAADAPSNAADSFENFATSVGFVPAPTANGLTGSQAPLPARSIAENSVAFSSSDAFDSFGAQSMDPFEEFLQSTVTSEPTSTAAVAARSGSPPSVRSASFVTPQATSPTTLGQQKET</sequence>
<keyword evidence="2" id="KW-1185">Reference proteome</keyword>
<accession>A0ACC1J3V8</accession>
<gene>
    <name evidence="1" type="ORF">FBU59_004983</name>
</gene>
<feature type="non-terminal residue" evidence="1">
    <location>
        <position position="532"/>
    </location>
</feature>
<evidence type="ECO:0000313" key="1">
    <source>
        <dbReference type="EMBL" id="KAJ1936661.1"/>
    </source>
</evidence>
<dbReference type="EMBL" id="JANBPW010003798">
    <property type="protein sequence ID" value="KAJ1936661.1"/>
    <property type="molecule type" value="Genomic_DNA"/>
</dbReference>
<proteinExistence type="predicted"/>
<comment type="caution">
    <text evidence="1">The sequence shown here is derived from an EMBL/GenBank/DDBJ whole genome shotgun (WGS) entry which is preliminary data.</text>
</comment>
<name>A0ACC1J3V8_9FUNG</name>
<dbReference type="Proteomes" id="UP001150603">
    <property type="component" value="Unassembled WGS sequence"/>
</dbReference>